<name>A0A0F9GZU3_9ZZZZ</name>
<accession>A0A0F9GZU3</accession>
<protein>
    <submittedName>
        <fullName evidence="1">Uncharacterized protein</fullName>
    </submittedName>
</protein>
<reference evidence="1" key="1">
    <citation type="journal article" date="2015" name="Nature">
        <title>Complex archaea that bridge the gap between prokaryotes and eukaryotes.</title>
        <authorList>
            <person name="Spang A."/>
            <person name="Saw J.H."/>
            <person name="Jorgensen S.L."/>
            <person name="Zaremba-Niedzwiedzka K."/>
            <person name="Martijn J."/>
            <person name="Lind A.E."/>
            <person name="van Eijk R."/>
            <person name="Schleper C."/>
            <person name="Guy L."/>
            <person name="Ettema T.J."/>
        </authorList>
    </citation>
    <scope>NUCLEOTIDE SEQUENCE</scope>
</reference>
<dbReference type="AlphaFoldDB" id="A0A0F9GZU3"/>
<dbReference type="EMBL" id="LAZR01026477">
    <property type="protein sequence ID" value="KKL68607.1"/>
    <property type="molecule type" value="Genomic_DNA"/>
</dbReference>
<proteinExistence type="predicted"/>
<evidence type="ECO:0000313" key="1">
    <source>
        <dbReference type="EMBL" id="KKL68607.1"/>
    </source>
</evidence>
<sequence>MPETDIGSAVASDLTTAIKDFSVDPA</sequence>
<comment type="caution">
    <text evidence="1">The sequence shown here is derived from an EMBL/GenBank/DDBJ whole genome shotgun (WGS) entry which is preliminary data.</text>
</comment>
<organism evidence="1">
    <name type="scientific">marine sediment metagenome</name>
    <dbReference type="NCBI Taxonomy" id="412755"/>
    <lineage>
        <taxon>unclassified sequences</taxon>
        <taxon>metagenomes</taxon>
        <taxon>ecological metagenomes</taxon>
    </lineage>
</organism>
<gene>
    <name evidence="1" type="ORF">LCGC14_2123340</name>
</gene>
<feature type="non-terminal residue" evidence="1">
    <location>
        <position position="26"/>
    </location>
</feature>